<dbReference type="Pfam" id="PF13185">
    <property type="entry name" value="GAF_2"/>
    <property type="match status" value="1"/>
</dbReference>
<protein>
    <recommendedName>
        <fullName evidence="10">Sensory/regulatory protein RpfC</fullName>
        <ecNumber evidence="2">2.7.13.3</ecNumber>
    </recommendedName>
</protein>
<dbReference type="Gene3D" id="1.10.287.130">
    <property type="match status" value="1"/>
</dbReference>
<dbReference type="AlphaFoldDB" id="A0A4Q5LTH8"/>
<feature type="domain" description="HPt" evidence="18">
    <location>
        <begin position="1025"/>
        <end position="1122"/>
    </location>
</feature>
<keyword evidence="7" id="KW-0067">ATP-binding</keyword>
<dbReference type="GO" id="GO:0005524">
    <property type="term" value="F:ATP binding"/>
    <property type="evidence" value="ECO:0007669"/>
    <property type="project" value="UniProtKB-KW"/>
</dbReference>
<dbReference type="Pfam" id="PF01627">
    <property type="entry name" value="Hpt"/>
    <property type="match status" value="1"/>
</dbReference>
<dbReference type="Pfam" id="PF00512">
    <property type="entry name" value="HisKA"/>
    <property type="match status" value="1"/>
</dbReference>
<dbReference type="Gene3D" id="3.30.450.40">
    <property type="match status" value="1"/>
</dbReference>
<dbReference type="SUPFAM" id="SSF55785">
    <property type="entry name" value="PYP-like sensor domain (PAS domain)"/>
    <property type="match status" value="3"/>
</dbReference>
<dbReference type="InterPro" id="IPR035965">
    <property type="entry name" value="PAS-like_dom_sf"/>
</dbReference>
<dbReference type="InterPro" id="IPR036890">
    <property type="entry name" value="HATPase_C_sf"/>
</dbReference>
<evidence type="ECO:0000256" key="12">
    <source>
        <dbReference type="PROSITE-ProRule" id="PRU00169"/>
    </source>
</evidence>
<dbReference type="CDD" id="cd17546">
    <property type="entry name" value="REC_hyHK_CKI1_RcsC-like"/>
    <property type="match status" value="1"/>
</dbReference>
<dbReference type="SMART" id="SM00065">
    <property type="entry name" value="GAF"/>
    <property type="match status" value="1"/>
</dbReference>
<evidence type="ECO:0000256" key="9">
    <source>
        <dbReference type="ARBA" id="ARBA00064003"/>
    </source>
</evidence>
<feature type="modified residue" description="Phosphohistidine" evidence="11">
    <location>
        <position position="1066"/>
    </location>
</feature>
<feature type="domain" description="Histidine kinase" evidence="14">
    <location>
        <begin position="592"/>
        <end position="813"/>
    </location>
</feature>
<dbReference type="GO" id="GO:0005886">
    <property type="term" value="C:plasma membrane"/>
    <property type="evidence" value="ECO:0007669"/>
    <property type="project" value="UniProtKB-SubCell"/>
</dbReference>
<keyword evidence="5" id="KW-0547">Nucleotide-binding</keyword>
<evidence type="ECO:0000256" key="3">
    <source>
        <dbReference type="ARBA" id="ARBA00022553"/>
    </source>
</evidence>
<feature type="compositionally biased region" description="Low complexity" evidence="13">
    <location>
        <begin position="965"/>
        <end position="983"/>
    </location>
</feature>
<evidence type="ECO:0000256" key="4">
    <source>
        <dbReference type="ARBA" id="ARBA00022679"/>
    </source>
</evidence>
<dbReference type="InterPro" id="IPR004358">
    <property type="entry name" value="Sig_transdc_His_kin-like_C"/>
</dbReference>
<name>A0A4Q5LTH8_9BACT</name>
<dbReference type="InterPro" id="IPR000700">
    <property type="entry name" value="PAS-assoc_C"/>
</dbReference>
<evidence type="ECO:0000259" key="18">
    <source>
        <dbReference type="PROSITE" id="PS50894"/>
    </source>
</evidence>
<dbReference type="GO" id="GO:0000155">
    <property type="term" value="F:phosphorelay sensor kinase activity"/>
    <property type="evidence" value="ECO:0007669"/>
    <property type="project" value="InterPro"/>
</dbReference>
<comment type="catalytic activity">
    <reaction evidence="1">
        <text>ATP + protein L-histidine = ADP + protein N-phospho-L-histidine.</text>
        <dbReference type="EC" id="2.7.13.3"/>
    </reaction>
</comment>
<feature type="domain" description="PAS" evidence="16">
    <location>
        <begin position="451"/>
        <end position="496"/>
    </location>
</feature>
<evidence type="ECO:0000256" key="6">
    <source>
        <dbReference type="ARBA" id="ARBA00022777"/>
    </source>
</evidence>
<keyword evidence="20" id="KW-1185">Reference proteome</keyword>
<evidence type="ECO:0000256" key="13">
    <source>
        <dbReference type="SAM" id="MobiDB-lite"/>
    </source>
</evidence>
<dbReference type="Pfam" id="PF13426">
    <property type="entry name" value="PAS_9"/>
    <property type="match status" value="2"/>
</dbReference>
<dbReference type="Pfam" id="PF00072">
    <property type="entry name" value="Response_reg"/>
    <property type="match status" value="1"/>
</dbReference>
<evidence type="ECO:0000259" key="16">
    <source>
        <dbReference type="PROSITE" id="PS50112"/>
    </source>
</evidence>
<dbReference type="InterPro" id="IPR029016">
    <property type="entry name" value="GAF-like_dom_sf"/>
</dbReference>
<dbReference type="EMBL" id="SEWF01000065">
    <property type="protein sequence ID" value="RYU92928.1"/>
    <property type="molecule type" value="Genomic_DNA"/>
</dbReference>
<feature type="modified residue" description="4-aspartylphosphate" evidence="12">
    <location>
        <position position="890"/>
    </location>
</feature>
<dbReference type="RefSeq" id="WP_130023910.1">
    <property type="nucleotide sequence ID" value="NZ_SEWF01000065.1"/>
</dbReference>
<dbReference type="Gene3D" id="3.30.450.20">
    <property type="entry name" value="PAS domain"/>
    <property type="match status" value="3"/>
</dbReference>
<dbReference type="InterPro" id="IPR000014">
    <property type="entry name" value="PAS"/>
</dbReference>
<evidence type="ECO:0000256" key="8">
    <source>
        <dbReference type="ARBA" id="ARBA00023012"/>
    </source>
</evidence>
<dbReference type="NCBIfam" id="TIGR00229">
    <property type="entry name" value="sensory_box"/>
    <property type="match status" value="2"/>
</dbReference>
<feature type="domain" description="Response regulatory" evidence="15">
    <location>
        <begin position="840"/>
        <end position="957"/>
    </location>
</feature>
<evidence type="ECO:0000259" key="15">
    <source>
        <dbReference type="PROSITE" id="PS50110"/>
    </source>
</evidence>
<dbReference type="PANTHER" id="PTHR45339">
    <property type="entry name" value="HYBRID SIGNAL TRANSDUCTION HISTIDINE KINASE J"/>
    <property type="match status" value="1"/>
</dbReference>
<feature type="domain" description="PAC" evidence="17">
    <location>
        <begin position="522"/>
        <end position="574"/>
    </location>
</feature>
<dbReference type="SUPFAM" id="SSF47384">
    <property type="entry name" value="Homodimeric domain of signal transducing histidine kinase"/>
    <property type="match status" value="1"/>
</dbReference>
<dbReference type="SMART" id="SM00086">
    <property type="entry name" value="PAC"/>
    <property type="match status" value="3"/>
</dbReference>
<dbReference type="InterPro" id="IPR036641">
    <property type="entry name" value="HPT_dom_sf"/>
</dbReference>
<dbReference type="EC" id="2.7.13.3" evidence="2"/>
<dbReference type="CDD" id="cd00082">
    <property type="entry name" value="HisKA"/>
    <property type="match status" value="1"/>
</dbReference>
<dbReference type="CDD" id="cd00088">
    <property type="entry name" value="HPT"/>
    <property type="match status" value="1"/>
</dbReference>
<dbReference type="SUPFAM" id="SSF52172">
    <property type="entry name" value="CheY-like"/>
    <property type="match status" value="1"/>
</dbReference>
<dbReference type="SUPFAM" id="SSF55781">
    <property type="entry name" value="GAF domain-like"/>
    <property type="match status" value="1"/>
</dbReference>
<dbReference type="InterPro" id="IPR001610">
    <property type="entry name" value="PAC"/>
</dbReference>
<keyword evidence="4" id="KW-0808">Transferase</keyword>
<dbReference type="SMART" id="SM00448">
    <property type="entry name" value="REC"/>
    <property type="match status" value="1"/>
</dbReference>
<dbReference type="Proteomes" id="UP000293162">
    <property type="component" value="Unassembled WGS sequence"/>
</dbReference>
<dbReference type="PRINTS" id="PR00344">
    <property type="entry name" value="BCTRLSENSOR"/>
</dbReference>
<dbReference type="InterPro" id="IPR003594">
    <property type="entry name" value="HATPase_dom"/>
</dbReference>
<dbReference type="Gene3D" id="1.20.120.160">
    <property type="entry name" value="HPT domain"/>
    <property type="match status" value="1"/>
</dbReference>
<comment type="subunit">
    <text evidence="9">At low DSF concentrations, interacts with RpfF.</text>
</comment>
<evidence type="ECO:0000313" key="19">
    <source>
        <dbReference type="EMBL" id="RYU92928.1"/>
    </source>
</evidence>
<evidence type="ECO:0000256" key="5">
    <source>
        <dbReference type="ARBA" id="ARBA00022741"/>
    </source>
</evidence>
<sequence length="1122" mass="127410">MTVEKSQEELLFEIEKLKRKLDEAQHNSATDLLQDLVDNTSEIIMLLSLSGRFLFVNKAFREALGYTSEELARLSLQDILHPQFAEDMLNTLEQIKTDKQIVDYQTVMRNKESKRVYLSGDISCRFENGQPTAFRCLFRDITLRRRAERAQQLYYTIAQLNLNTLNLKDFLTQVHEELQKKIQANNFFVALFEPEDGTIYYPYVVDEYAETSENFLRRKLGNGIIEYSMVQNKPLFLYKEDIEKLTETERLTLYGSSLPEVMLCVPLKVDTNTTGVIGVQSYSDRNKFNIRDLELLEFISGQVAAALVRKQNEEDLLRQTSRLNAVFDSSSHVIWTVNLKRQLSSFNKNYEELIKKNLGFPPQLNSSTEKIGWRLIAPEDRPILRDKYNEAFKGKPQYFEMHWGKIDGGDDWYEFYLNPILSSSTGQIEEISGIAQNITEKKNSTITLQKSEQKFRDTIESFIDIYYRTDLAGNISMISPSVYTHTGYTVEEVMGNKVDKFFENAIDSSKNIKSLLKSGSITNFEVVVKRKDGELRQFMLNIRMIKDAKGIPVEVEGVARDISELKRANEDLLIAKDEAERSLKVKERFLANMSHEIRTPMNGVIGMIDLMYETPLNPEQKDYVQTIKKSSETLLTILNDILDLSKIEAGKMDLHNAPLAIKELLERLVALFRQRAIEKNNKLTYEIADDVPAYLIADQTRLLQIFSNLTSNALKFTENGKVVVSLSKVSSNGKIHVLKGEIRDSGIGISEEDQKLLFGAFQQLDNSTKKSFGGTGLGLAISRELCRLMKGDMGVVSNEGKGSTFWFTIEVRSTSISPSVSDNNENEIQLTNFFSTYSPKILLVDDNQVNRKVASEILQKSGCKVTTAESGAKAIEIFGNDNSFDLVFMDIQMPEMDGIETTKRMRALYGSALPKVVAMTAYSMQHDRERFLSEGMDDYVPKPIRAAVLVQKVNELVKTEGREANNQSTDSNTPTQTTTATKNGQPATTRQTPVANIGNNQPQVDFSIPADIPMFDMEVVNQLKEMVGEEMLLTVFEDFETEALEQIQNTKEAYPDNVKTIQSELHTLKGNSGTIGLARIHEITKNLEVPSKTGDLSHFIEKMIVLEEEFAKFRTEYHSVLS</sequence>
<feature type="compositionally biased region" description="Polar residues" evidence="13">
    <location>
        <begin position="984"/>
        <end position="1002"/>
    </location>
</feature>
<evidence type="ECO:0000259" key="17">
    <source>
        <dbReference type="PROSITE" id="PS50113"/>
    </source>
</evidence>
<dbReference type="SMART" id="SM00387">
    <property type="entry name" value="HATPase_c"/>
    <property type="match status" value="1"/>
</dbReference>
<dbReference type="InterPro" id="IPR008207">
    <property type="entry name" value="Sig_transdc_His_kin_Hpt_dom"/>
</dbReference>
<dbReference type="OrthoDB" id="9811889at2"/>
<dbReference type="SUPFAM" id="SSF47226">
    <property type="entry name" value="Histidine-containing phosphotransfer domain, HPT domain"/>
    <property type="match status" value="1"/>
</dbReference>
<dbReference type="InterPro" id="IPR005467">
    <property type="entry name" value="His_kinase_dom"/>
</dbReference>
<evidence type="ECO:0000256" key="7">
    <source>
        <dbReference type="ARBA" id="ARBA00022840"/>
    </source>
</evidence>
<dbReference type="PROSITE" id="PS50109">
    <property type="entry name" value="HIS_KIN"/>
    <property type="match status" value="1"/>
</dbReference>
<feature type="domain" description="PAS" evidence="16">
    <location>
        <begin position="29"/>
        <end position="99"/>
    </location>
</feature>
<dbReference type="PROSITE" id="PS50110">
    <property type="entry name" value="RESPONSE_REGULATORY"/>
    <property type="match status" value="1"/>
</dbReference>
<proteinExistence type="predicted"/>
<dbReference type="PROSITE" id="PS50113">
    <property type="entry name" value="PAC"/>
    <property type="match status" value="1"/>
</dbReference>
<dbReference type="SUPFAM" id="SSF55874">
    <property type="entry name" value="ATPase domain of HSP90 chaperone/DNA topoisomerase II/histidine kinase"/>
    <property type="match status" value="1"/>
</dbReference>
<dbReference type="InterPro" id="IPR011006">
    <property type="entry name" value="CheY-like_superfamily"/>
</dbReference>
<gene>
    <name evidence="19" type="ORF">EWM59_24665</name>
</gene>
<dbReference type="SMART" id="SM00091">
    <property type="entry name" value="PAS"/>
    <property type="match status" value="3"/>
</dbReference>
<accession>A0A4Q5LTH8</accession>
<organism evidence="19 20">
    <name type="scientific">Emticicia agri</name>
    <dbReference type="NCBI Taxonomy" id="2492393"/>
    <lineage>
        <taxon>Bacteria</taxon>
        <taxon>Pseudomonadati</taxon>
        <taxon>Bacteroidota</taxon>
        <taxon>Cytophagia</taxon>
        <taxon>Cytophagales</taxon>
        <taxon>Leadbetterellaceae</taxon>
        <taxon>Emticicia</taxon>
    </lineage>
</organism>
<dbReference type="Gene3D" id="3.40.50.2300">
    <property type="match status" value="1"/>
</dbReference>
<dbReference type="PROSITE" id="PS50894">
    <property type="entry name" value="HPT"/>
    <property type="match status" value="1"/>
</dbReference>
<evidence type="ECO:0000256" key="2">
    <source>
        <dbReference type="ARBA" id="ARBA00012438"/>
    </source>
</evidence>
<dbReference type="CDD" id="cd16922">
    <property type="entry name" value="HATPase_EvgS-ArcB-TorS-like"/>
    <property type="match status" value="1"/>
</dbReference>
<evidence type="ECO:0000256" key="1">
    <source>
        <dbReference type="ARBA" id="ARBA00000085"/>
    </source>
</evidence>
<dbReference type="InterPro" id="IPR003018">
    <property type="entry name" value="GAF"/>
</dbReference>
<dbReference type="CDD" id="cd00130">
    <property type="entry name" value="PAS"/>
    <property type="match status" value="2"/>
</dbReference>
<evidence type="ECO:0000256" key="10">
    <source>
        <dbReference type="ARBA" id="ARBA00068150"/>
    </source>
</evidence>
<reference evidence="19 20" key="1">
    <citation type="submission" date="2019-02" db="EMBL/GenBank/DDBJ databases">
        <title>Bacterial novel species Emticicia sp. 17J42-9 isolated from soil.</title>
        <authorList>
            <person name="Jung H.-Y."/>
        </authorList>
    </citation>
    <scope>NUCLEOTIDE SEQUENCE [LARGE SCALE GENOMIC DNA]</scope>
    <source>
        <strain evidence="19 20">17J42-9</strain>
    </source>
</reference>
<comment type="caution">
    <text evidence="19">The sequence shown here is derived from an EMBL/GenBank/DDBJ whole genome shotgun (WGS) entry which is preliminary data.</text>
</comment>
<keyword evidence="3 12" id="KW-0597">Phosphoprotein</keyword>
<dbReference type="InterPro" id="IPR003661">
    <property type="entry name" value="HisK_dim/P_dom"/>
</dbReference>
<dbReference type="InterPro" id="IPR036097">
    <property type="entry name" value="HisK_dim/P_sf"/>
</dbReference>
<evidence type="ECO:0000313" key="20">
    <source>
        <dbReference type="Proteomes" id="UP000293162"/>
    </source>
</evidence>
<keyword evidence="6" id="KW-0418">Kinase</keyword>
<dbReference type="PANTHER" id="PTHR45339:SF5">
    <property type="entry name" value="HISTIDINE KINASE"/>
    <property type="match status" value="1"/>
</dbReference>
<keyword evidence="8" id="KW-0902">Two-component regulatory system</keyword>
<feature type="region of interest" description="Disordered" evidence="13">
    <location>
        <begin position="960"/>
        <end position="1002"/>
    </location>
</feature>
<dbReference type="Pfam" id="PF02518">
    <property type="entry name" value="HATPase_c"/>
    <property type="match status" value="1"/>
</dbReference>
<dbReference type="Gene3D" id="3.30.565.10">
    <property type="entry name" value="Histidine kinase-like ATPase, C-terminal domain"/>
    <property type="match status" value="1"/>
</dbReference>
<dbReference type="InterPro" id="IPR001789">
    <property type="entry name" value="Sig_transdc_resp-reg_receiver"/>
</dbReference>
<evidence type="ECO:0000256" key="11">
    <source>
        <dbReference type="PROSITE-ProRule" id="PRU00110"/>
    </source>
</evidence>
<dbReference type="FunFam" id="3.30.565.10:FF:000010">
    <property type="entry name" value="Sensor histidine kinase RcsC"/>
    <property type="match status" value="1"/>
</dbReference>
<dbReference type="FunFam" id="1.10.287.130:FF:000002">
    <property type="entry name" value="Two-component osmosensing histidine kinase"/>
    <property type="match status" value="1"/>
</dbReference>
<evidence type="ECO:0000259" key="14">
    <source>
        <dbReference type="PROSITE" id="PS50109"/>
    </source>
</evidence>
<dbReference type="PROSITE" id="PS50112">
    <property type="entry name" value="PAS"/>
    <property type="match status" value="2"/>
</dbReference>
<dbReference type="SMART" id="SM00388">
    <property type="entry name" value="HisKA"/>
    <property type="match status" value="1"/>
</dbReference>